<dbReference type="PRINTS" id="PR01490">
    <property type="entry name" value="RTXTOXIND"/>
</dbReference>
<feature type="transmembrane region" description="Helical" evidence="7">
    <location>
        <begin position="42"/>
        <end position="60"/>
    </location>
</feature>
<dbReference type="InterPro" id="IPR050739">
    <property type="entry name" value="MFP"/>
</dbReference>
<evidence type="ECO:0000313" key="10">
    <source>
        <dbReference type="EMBL" id="XDL13681.1"/>
    </source>
</evidence>
<dbReference type="GO" id="GO:0009306">
    <property type="term" value="P:protein secretion"/>
    <property type="evidence" value="ECO:0007669"/>
    <property type="project" value="InterPro"/>
</dbReference>
<dbReference type="Pfam" id="PF26002">
    <property type="entry name" value="Beta-barrel_AprE"/>
    <property type="match status" value="1"/>
</dbReference>
<comment type="similarity">
    <text evidence="2">Belongs to the membrane fusion protein (MFP) (TC 8.A.1) family.</text>
</comment>
<keyword evidence="4 7" id="KW-0812">Transmembrane</keyword>
<gene>
    <name evidence="10" type="ORF">LF923_0015980</name>
</gene>
<keyword evidence="6 7" id="KW-0472">Membrane</keyword>
<dbReference type="PROSITE" id="PS00543">
    <property type="entry name" value="HLYD_FAMILY"/>
    <property type="match status" value="1"/>
</dbReference>
<dbReference type="InterPro" id="IPR058625">
    <property type="entry name" value="MdtA-like_BSH"/>
</dbReference>
<evidence type="ECO:0000259" key="9">
    <source>
        <dbReference type="Pfam" id="PF26002"/>
    </source>
</evidence>
<reference evidence="10" key="1">
    <citation type="submission" date="2024-07" db="EMBL/GenBank/DDBJ databases">
        <authorList>
            <person name="Pedron J."/>
        </authorList>
    </citation>
    <scope>NUCLEOTIDE SEQUENCE</scope>
    <source>
        <strain evidence="10">A642-S2-A17</strain>
    </source>
</reference>
<sequence>MRLAKFTRYFNAYLSNHHQHDSHALPAIGEALVEDTPRLIRLSIWIMLAFTMFLVGWAGMAQVDEVVSATGKTLSQSPQYRVQATVTGELNELYIREGQIVNIGDPLMRLDHSPQQEKASVNAPDELSLVVSPVRGMVKHILVDTTNGQVLPGRTLVEITPLDDKLLIEARVSLKDMAFLRPGQGAVITFAAYDHTTFGSLKGYIEQISQDAMTDQTGNSFYLVRLRTQSNYLGTIDKPLLILPGMIAHVDIITGRKTLLSYLLKPIRQARMEALRER</sequence>
<keyword evidence="3" id="KW-0813">Transport</keyword>
<protein>
    <submittedName>
        <fullName evidence="10">HlyD family efflux transporter periplasmic adaptor subunit</fullName>
    </submittedName>
</protein>
<dbReference type="EMBL" id="CP162411">
    <property type="protein sequence ID" value="XDL13681.1"/>
    <property type="molecule type" value="Genomic_DNA"/>
</dbReference>
<dbReference type="Gene3D" id="2.40.50.100">
    <property type="match status" value="1"/>
</dbReference>
<proteinExistence type="inferred from homology"/>
<dbReference type="InterPro" id="IPR006144">
    <property type="entry name" value="Secretion_HlyD_CS"/>
</dbReference>
<evidence type="ECO:0000256" key="7">
    <source>
        <dbReference type="SAM" id="Phobius"/>
    </source>
</evidence>
<dbReference type="Pfam" id="PF25917">
    <property type="entry name" value="BSH_RND"/>
    <property type="match status" value="1"/>
</dbReference>
<dbReference type="PANTHER" id="PTHR30386">
    <property type="entry name" value="MEMBRANE FUSION SUBUNIT OF EMRAB-TOLC MULTIDRUG EFFLUX PUMP"/>
    <property type="match status" value="1"/>
</dbReference>
<dbReference type="RefSeq" id="WP_226100454.1">
    <property type="nucleotide sequence ID" value="NZ_CP162411.1"/>
</dbReference>
<organism evidence="10">
    <name type="scientific">Dickeya oryzae</name>
    <dbReference type="NCBI Taxonomy" id="1240404"/>
    <lineage>
        <taxon>Bacteria</taxon>
        <taxon>Pseudomonadati</taxon>
        <taxon>Pseudomonadota</taxon>
        <taxon>Gammaproteobacteria</taxon>
        <taxon>Enterobacterales</taxon>
        <taxon>Pectobacteriaceae</taxon>
        <taxon>Dickeya</taxon>
    </lineage>
</organism>
<evidence type="ECO:0000256" key="5">
    <source>
        <dbReference type="ARBA" id="ARBA00022989"/>
    </source>
</evidence>
<evidence type="ECO:0000256" key="6">
    <source>
        <dbReference type="ARBA" id="ARBA00023136"/>
    </source>
</evidence>
<dbReference type="PANTHER" id="PTHR30386:SF26">
    <property type="entry name" value="TRANSPORT PROTEIN COMB"/>
    <property type="match status" value="1"/>
</dbReference>
<evidence type="ECO:0000259" key="8">
    <source>
        <dbReference type="Pfam" id="PF25917"/>
    </source>
</evidence>
<keyword evidence="5 7" id="KW-1133">Transmembrane helix</keyword>
<comment type="subcellular location">
    <subcellularLocation>
        <location evidence="1">Membrane</location>
        <topology evidence="1">Single-pass membrane protein</topology>
    </subcellularLocation>
</comment>
<dbReference type="AlphaFoldDB" id="A0AB39IEU7"/>
<evidence type="ECO:0000256" key="2">
    <source>
        <dbReference type="ARBA" id="ARBA00009477"/>
    </source>
</evidence>
<accession>A0AB39IEU7</accession>
<evidence type="ECO:0000256" key="1">
    <source>
        <dbReference type="ARBA" id="ARBA00004167"/>
    </source>
</evidence>
<evidence type="ECO:0000256" key="3">
    <source>
        <dbReference type="ARBA" id="ARBA00022448"/>
    </source>
</evidence>
<dbReference type="InterPro" id="IPR058982">
    <property type="entry name" value="Beta-barrel_AprE"/>
</dbReference>
<name>A0AB39IEU7_9GAMM</name>
<evidence type="ECO:0000256" key="4">
    <source>
        <dbReference type="ARBA" id="ARBA00022692"/>
    </source>
</evidence>
<feature type="domain" description="Multidrug resistance protein MdtA-like barrel-sandwich hybrid" evidence="8">
    <location>
        <begin position="81"/>
        <end position="145"/>
    </location>
</feature>
<dbReference type="Gene3D" id="2.40.30.170">
    <property type="match status" value="1"/>
</dbReference>
<dbReference type="GO" id="GO:0016020">
    <property type="term" value="C:membrane"/>
    <property type="evidence" value="ECO:0007669"/>
    <property type="project" value="UniProtKB-SubCell"/>
</dbReference>
<feature type="domain" description="AprE-like beta-barrel" evidence="9">
    <location>
        <begin position="166"/>
        <end position="255"/>
    </location>
</feature>